<feature type="compositionally biased region" description="Polar residues" evidence="1">
    <location>
        <begin position="62"/>
        <end position="72"/>
    </location>
</feature>
<dbReference type="EMBL" id="KQ964247">
    <property type="protein sequence ID" value="KXJ93820.1"/>
    <property type="molecule type" value="Genomic_DNA"/>
</dbReference>
<organism evidence="3 4">
    <name type="scientific">Microdochium bolleyi</name>
    <dbReference type="NCBI Taxonomy" id="196109"/>
    <lineage>
        <taxon>Eukaryota</taxon>
        <taxon>Fungi</taxon>
        <taxon>Dikarya</taxon>
        <taxon>Ascomycota</taxon>
        <taxon>Pezizomycotina</taxon>
        <taxon>Sordariomycetes</taxon>
        <taxon>Xylariomycetidae</taxon>
        <taxon>Xylariales</taxon>
        <taxon>Microdochiaceae</taxon>
        <taxon>Microdochium</taxon>
    </lineage>
</organism>
<dbReference type="OrthoDB" id="4771902at2759"/>
<accession>A0A136J9J5</accession>
<dbReference type="Proteomes" id="UP000070501">
    <property type="component" value="Unassembled WGS sequence"/>
</dbReference>
<keyword evidence="4" id="KW-1185">Reference proteome</keyword>
<feature type="region of interest" description="Disordered" evidence="1">
    <location>
        <begin position="62"/>
        <end position="100"/>
    </location>
</feature>
<dbReference type="InParanoid" id="A0A136J9J5"/>
<gene>
    <name evidence="3" type="ORF">Micbo1qcDRAFT_39317</name>
</gene>
<feature type="compositionally biased region" description="Low complexity" evidence="1">
    <location>
        <begin position="208"/>
        <end position="219"/>
    </location>
</feature>
<name>A0A136J9J5_9PEZI</name>
<sequence length="385" mass="41231">MDTNTHRWFLPEGRNKRETVDSFVLPALVMPGGGAPGRQYESDLHNIAGSRRTSRASVATYATMQGSQQQQHPDYFTVKGTGDNNLSPNDGSNARDSVASDVLSPFTPSPSMFPLPPGSNNNSGEAIQTTSLTAPRSRTSYQQAIPTVPSPLGSHRPMQNATVGALSPALSGHTLVSPTQNSMPRPEKAYSPVQEGRPNVSRFTSSDTTTSVMTAQSTTGLAPLTRQTKRESWQSGRTAQSRKSNPHLRSSLQPVHDEDAVEKGAIVETSTRAGSPLPPPPPLKSYTTFTGFRPYSVHSAYTYVDDGESEVGVPAPGGDMGGVAGKPVFLDSDGLPVRPTAEMEQRMRKRKNIVRWAWAIGVLCFIAVVVGVAVGLMNAFSSPKQ</sequence>
<keyword evidence="2" id="KW-0472">Membrane</keyword>
<evidence type="ECO:0000256" key="2">
    <source>
        <dbReference type="SAM" id="Phobius"/>
    </source>
</evidence>
<feature type="compositionally biased region" description="Polar residues" evidence="1">
    <location>
        <begin position="233"/>
        <end position="253"/>
    </location>
</feature>
<keyword evidence="2" id="KW-0812">Transmembrane</keyword>
<feature type="region of interest" description="Disordered" evidence="1">
    <location>
        <begin position="176"/>
        <end position="260"/>
    </location>
</feature>
<evidence type="ECO:0000313" key="4">
    <source>
        <dbReference type="Proteomes" id="UP000070501"/>
    </source>
</evidence>
<evidence type="ECO:0000313" key="3">
    <source>
        <dbReference type="EMBL" id="KXJ93820.1"/>
    </source>
</evidence>
<proteinExistence type="predicted"/>
<feature type="compositionally biased region" description="Polar residues" evidence="1">
    <location>
        <begin position="82"/>
        <end position="95"/>
    </location>
</feature>
<keyword evidence="2" id="KW-1133">Transmembrane helix</keyword>
<reference evidence="4" key="1">
    <citation type="submission" date="2016-02" db="EMBL/GenBank/DDBJ databases">
        <title>Draft genome sequence of Microdochium bolleyi, a fungal endophyte of beachgrass.</title>
        <authorList>
            <consortium name="DOE Joint Genome Institute"/>
            <person name="David A.S."/>
            <person name="May G."/>
            <person name="Haridas S."/>
            <person name="Lim J."/>
            <person name="Wang M."/>
            <person name="Labutti K."/>
            <person name="Lipzen A."/>
            <person name="Barry K."/>
            <person name="Grigoriev I.V."/>
        </authorList>
    </citation>
    <scope>NUCLEOTIDE SEQUENCE [LARGE SCALE GENOMIC DNA]</scope>
    <source>
        <strain evidence="4">J235TASD1</strain>
    </source>
</reference>
<evidence type="ECO:0000256" key="1">
    <source>
        <dbReference type="SAM" id="MobiDB-lite"/>
    </source>
</evidence>
<protein>
    <submittedName>
        <fullName evidence="3">Uncharacterized protein</fullName>
    </submittedName>
</protein>
<feature type="transmembrane region" description="Helical" evidence="2">
    <location>
        <begin position="356"/>
        <end position="380"/>
    </location>
</feature>
<dbReference type="AlphaFoldDB" id="A0A136J9J5"/>